<feature type="region of interest" description="Disordered" evidence="1">
    <location>
        <begin position="490"/>
        <end position="525"/>
    </location>
</feature>
<evidence type="ECO:0000313" key="3">
    <source>
        <dbReference type="Proteomes" id="UP001159363"/>
    </source>
</evidence>
<feature type="compositionally biased region" description="Basic and acidic residues" evidence="1">
    <location>
        <begin position="490"/>
        <end position="506"/>
    </location>
</feature>
<accession>A0ABQ9H129</accession>
<gene>
    <name evidence="2" type="ORF">PR048_022474</name>
</gene>
<feature type="region of interest" description="Disordered" evidence="1">
    <location>
        <begin position="593"/>
        <end position="614"/>
    </location>
</feature>
<proteinExistence type="predicted"/>
<protein>
    <submittedName>
        <fullName evidence="2">Uncharacterized protein</fullName>
    </submittedName>
</protein>
<name>A0ABQ9H129_9NEOP</name>
<feature type="region of interest" description="Disordered" evidence="1">
    <location>
        <begin position="77"/>
        <end position="113"/>
    </location>
</feature>
<reference evidence="2 3" key="1">
    <citation type="submission" date="2023-02" db="EMBL/GenBank/DDBJ databases">
        <title>LHISI_Scaffold_Assembly.</title>
        <authorList>
            <person name="Stuart O.P."/>
            <person name="Cleave R."/>
            <person name="Magrath M.J.L."/>
            <person name="Mikheyev A.S."/>
        </authorList>
    </citation>
    <scope>NUCLEOTIDE SEQUENCE [LARGE SCALE GENOMIC DNA]</scope>
    <source>
        <strain evidence="2">Daus_M_001</strain>
        <tissue evidence="2">Leg muscle</tissue>
    </source>
</reference>
<evidence type="ECO:0000313" key="2">
    <source>
        <dbReference type="EMBL" id="KAJ8878011.1"/>
    </source>
</evidence>
<evidence type="ECO:0000256" key="1">
    <source>
        <dbReference type="SAM" id="MobiDB-lite"/>
    </source>
</evidence>
<sequence length="904" mass="102738">MTLASGFSLRSPVSLRPFIPALLHYSPRFTLIGSQDLNVRSPAFCSEKLILDAEMYEQFSESVRLVCDQKYPSLAREPLKEHSDKTSKPRERPPETELEPEDSNDGRQVTNNRTVRPKYRFTDLYNESTWQLGTLIKAPAYPVLEMRVANVLIYEKNTYFRRWLLSAFKTYTQCDENTARQFGALRLAAMSPFKHLEVSPLSLPHFSTSNGDERDTRINSLIASTRKALRRLSPETLPSAHRSVAYPGDRPATTKHNTVSHGRAAEPVANRGGENKKNGCPAAKPADQRHLPARFPDAKNPGVTPARNRIRFALQVEIVPDDPTSRRVISWISRFPRPCIPVLLHSHLISPSSALKTSVSRAAKISHITSVNLCLHEAEEHPESRPLAGLQKSWKCSRRLVSQKRSAACLVTYTAVGDRSGHSSRSNNVSELMPLVTHLVHEVAAKVLRQTSDVMLALLVYGEQHREINRFGLLLTSRSREPMRVIEMSMEQRRNERTGETGEPRENPQTNVHDPHVRKSGVTRPGIEPRSPWWEASGLTAQPPWPHHLRFLDSDRNKTRYTRVVIRVFFSFILRHYNLELLARASPNERGDFSRANPTFDSFHESGRKKKKKKEEPEFSLFLFPTPIGAAEEMTRGLSSRNTASSSPSALQHIACQPAAILPPFAPDSSGSRAMTACCSTRFTLIDSHNLILEAYTIPFTLVTRASITENSCAKKELNGLDIELFLSPVFALCNDHQSASTVIYLSTSPRLRQSALPFFVLDIVELRELGALNNEFLRANEGEVRRQWSSAGMRRKPANQRRRPALTRPGIEQGRDVDNSFQKKRGPRHWIFEEFIDSHHCPILKEVRRRRQLQLRNQGQRSYTLLQWLDSEVDYRTLADGRMSECPLLVWDRSYVECQVRLQ</sequence>
<comment type="caution">
    <text evidence="2">The sequence shown here is derived from an EMBL/GenBank/DDBJ whole genome shotgun (WGS) entry which is preliminary data.</text>
</comment>
<organism evidence="2 3">
    <name type="scientific">Dryococelus australis</name>
    <dbReference type="NCBI Taxonomy" id="614101"/>
    <lineage>
        <taxon>Eukaryota</taxon>
        <taxon>Metazoa</taxon>
        <taxon>Ecdysozoa</taxon>
        <taxon>Arthropoda</taxon>
        <taxon>Hexapoda</taxon>
        <taxon>Insecta</taxon>
        <taxon>Pterygota</taxon>
        <taxon>Neoptera</taxon>
        <taxon>Polyneoptera</taxon>
        <taxon>Phasmatodea</taxon>
        <taxon>Verophasmatodea</taxon>
        <taxon>Anareolatae</taxon>
        <taxon>Phasmatidae</taxon>
        <taxon>Eurycanthinae</taxon>
        <taxon>Dryococelus</taxon>
    </lineage>
</organism>
<feature type="compositionally biased region" description="Basic and acidic residues" evidence="1">
    <location>
        <begin position="77"/>
        <end position="95"/>
    </location>
</feature>
<feature type="region of interest" description="Disordered" evidence="1">
    <location>
        <begin position="240"/>
        <end position="302"/>
    </location>
</feature>
<dbReference type="EMBL" id="JARBHB010000008">
    <property type="protein sequence ID" value="KAJ8878011.1"/>
    <property type="molecule type" value="Genomic_DNA"/>
</dbReference>
<keyword evidence="3" id="KW-1185">Reference proteome</keyword>
<dbReference type="Proteomes" id="UP001159363">
    <property type="component" value="Chromosome 7"/>
</dbReference>